<keyword evidence="2" id="KW-1185">Reference proteome</keyword>
<protein>
    <recommendedName>
        <fullName evidence="3">DDE-1 domain-containing protein</fullName>
    </recommendedName>
</protein>
<gene>
    <name evidence="1" type="ORF">K435DRAFT_610402</name>
</gene>
<evidence type="ECO:0000313" key="2">
    <source>
        <dbReference type="Proteomes" id="UP000297245"/>
    </source>
</evidence>
<dbReference type="AlphaFoldDB" id="A0A4S8LEY8"/>
<dbReference type="EMBL" id="ML179446">
    <property type="protein sequence ID" value="THU87542.1"/>
    <property type="molecule type" value="Genomic_DNA"/>
</dbReference>
<sequence>LNWTPRKGTRAAHKLPSDWEDQCERAFLRIAYLVKHEDMLPEFYVNSDQSQYQFAPGDKMTWAEKGAKQVDLRGNDEKRAFTVMVSVAVDGTLLPFQAIYAGLTPRSCPSLSSVGYEEAVEAGFIFEESGTATYWSNQERMRSFVDRILAPYFEEAKRKAGRPSSQKTCWQIDVWSVHRSKEFRLWLASHHPTIVLRYVPGGCT</sequence>
<dbReference type="Proteomes" id="UP000297245">
    <property type="component" value="Unassembled WGS sequence"/>
</dbReference>
<feature type="non-terminal residue" evidence="1">
    <location>
        <position position="1"/>
    </location>
</feature>
<feature type="non-terminal residue" evidence="1">
    <location>
        <position position="204"/>
    </location>
</feature>
<dbReference type="OrthoDB" id="3341102at2759"/>
<name>A0A4S8LEY8_DENBC</name>
<reference evidence="1 2" key="1">
    <citation type="journal article" date="2019" name="Nat. Ecol. Evol.">
        <title>Megaphylogeny resolves global patterns of mushroom evolution.</title>
        <authorList>
            <person name="Varga T."/>
            <person name="Krizsan K."/>
            <person name="Foldi C."/>
            <person name="Dima B."/>
            <person name="Sanchez-Garcia M."/>
            <person name="Sanchez-Ramirez S."/>
            <person name="Szollosi G.J."/>
            <person name="Szarkandi J.G."/>
            <person name="Papp V."/>
            <person name="Albert L."/>
            <person name="Andreopoulos W."/>
            <person name="Angelini C."/>
            <person name="Antonin V."/>
            <person name="Barry K.W."/>
            <person name="Bougher N.L."/>
            <person name="Buchanan P."/>
            <person name="Buyck B."/>
            <person name="Bense V."/>
            <person name="Catcheside P."/>
            <person name="Chovatia M."/>
            <person name="Cooper J."/>
            <person name="Damon W."/>
            <person name="Desjardin D."/>
            <person name="Finy P."/>
            <person name="Geml J."/>
            <person name="Haridas S."/>
            <person name="Hughes K."/>
            <person name="Justo A."/>
            <person name="Karasinski D."/>
            <person name="Kautmanova I."/>
            <person name="Kiss B."/>
            <person name="Kocsube S."/>
            <person name="Kotiranta H."/>
            <person name="LaButti K.M."/>
            <person name="Lechner B.E."/>
            <person name="Liimatainen K."/>
            <person name="Lipzen A."/>
            <person name="Lukacs Z."/>
            <person name="Mihaltcheva S."/>
            <person name="Morgado L.N."/>
            <person name="Niskanen T."/>
            <person name="Noordeloos M.E."/>
            <person name="Ohm R.A."/>
            <person name="Ortiz-Santana B."/>
            <person name="Ovrebo C."/>
            <person name="Racz N."/>
            <person name="Riley R."/>
            <person name="Savchenko A."/>
            <person name="Shiryaev A."/>
            <person name="Soop K."/>
            <person name="Spirin V."/>
            <person name="Szebenyi C."/>
            <person name="Tomsovsky M."/>
            <person name="Tulloss R.E."/>
            <person name="Uehling J."/>
            <person name="Grigoriev I.V."/>
            <person name="Vagvolgyi C."/>
            <person name="Papp T."/>
            <person name="Martin F.M."/>
            <person name="Miettinen O."/>
            <person name="Hibbett D.S."/>
            <person name="Nagy L.G."/>
        </authorList>
    </citation>
    <scope>NUCLEOTIDE SEQUENCE [LARGE SCALE GENOMIC DNA]</scope>
    <source>
        <strain evidence="1 2">CBS 962.96</strain>
    </source>
</reference>
<evidence type="ECO:0000313" key="1">
    <source>
        <dbReference type="EMBL" id="THU87542.1"/>
    </source>
</evidence>
<accession>A0A4S8LEY8</accession>
<evidence type="ECO:0008006" key="3">
    <source>
        <dbReference type="Google" id="ProtNLM"/>
    </source>
</evidence>
<organism evidence="1 2">
    <name type="scientific">Dendrothele bispora (strain CBS 962.96)</name>
    <dbReference type="NCBI Taxonomy" id="1314807"/>
    <lineage>
        <taxon>Eukaryota</taxon>
        <taxon>Fungi</taxon>
        <taxon>Dikarya</taxon>
        <taxon>Basidiomycota</taxon>
        <taxon>Agaricomycotina</taxon>
        <taxon>Agaricomycetes</taxon>
        <taxon>Agaricomycetidae</taxon>
        <taxon>Agaricales</taxon>
        <taxon>Agaricales incertae sedis</taxon>
        <taxon>Dendrothele</taxon>
    </lineage>
</organism>
<proteinExistence type="predicted"/>